<evidence type="ECO:0000313" key="6">
    <source>
        <dbReference type="Proteomes" id="UP000032180"/>
    </source>
</evidence>
<dbReference type="SUPFAM" id="SSF55797">
    <property type="entry name" value="PR-1-like"/>
    <property type="match status" value="1"/>
</dbReference>
<dbReference type="FunFam" id="3.40.33.10:FF:000004">
    <property type="entry name" value="CAP, cysteine-rich secretory protein, antigen 5"/>
    <property type="match status" value="1"/>
</dbReference>
<proteinExistence type="predicted"/>
<dbReference type="AlphaFoldDB" id="A0A0D9WV51"/>
<dbReference type="CDD" id="cd05381">
    <property type="entry name" value="CAP_PR-1"/>
    <property type="match status" value="1"/>
</dbReference>
<evidence type="ECO:0000313" key="5">
    <source>
        <dbReference type="EnsemblPlants" id="LPERR07G01730.1"/>
    </source>
</evidence>
<dbReference type="InterPro" id="IPR035940">
    <property type="entry name" value="CAP_sf"/>
</dbReference>
<reference evidence="5 6" key="1">
    <citation type="submission" date="2012-08" db="EMBL/GenBank/DDBJ databases">
        <title>Oryza genome evolution.</title>
        <authorList>
            <person name="Wing R.A."/>
        </authorList>
    </citation>
    <scope>NUCLEOTIDE SEQUENCE</scope>
</reference>
<dbReference type="InterPro" id="IPR002413">
    <property type="entry name" value="V5_allergen-like"/>
</dbReference>
<protein>
    <recommendedName>
        <fullName evidence="4">SCP domain-containing protein</fullName>
    </recommendedName>
</protein>
<dbReference type="eggNOG" id="KOG3017">
    <property type="taxonomic scope" value="Eukaryota"/>
</dbReference>
<dbReference type="Pfam" id="PF00188">
    <property type="entry name" value="CAP"/>
    <property type="match status" value="1"/>
</dbReference>
<dbReference type="PROSITE" id="PS01009">
    <property type="entry name" value="CRISP_1"/>
    <property type="match status" value="1"/>
</dbReference>
<name>A0A0D9WV51_9ORYZ</name>
<reference evidence="5" key="3">
    <citation type="submission" date="2015-04" db="UniProtKB">
        <authorList>
            <consortium name="EnsemblPlants"/>
        </authorList>
    </citation>
    <scope>IDENTIFICATION</scope>
</reference>
<dbReference type="EnsemblPlants" id="LPERR07G01730.1">
    <property type="protein sequence ID" value="LPERR07G01730.1"/>
    <property type="gene ID" value="LPERR07G01730"/>
</dbReference>
<keyword evidence="2" id="KW-0611">Plant defense</keyword>
<dbReference type="PROSITE" id="PS01010">
    <property type="entry name" value="CRISP_2"/>
    <property type="match status" value="1"/>
</dbReference>
<keyword evidence="3" id="KW-0732">Signal</keyword>
<evidence type="ECO:0000259" key="4">
    <source>
        <dbReference type="SMART" id="SM00198"/>
    </source>
</evidence>
<dbReference type="HOGENOM" id="CLU_035730_8_1_1"/>
<dbReference type="InterPro" id="IPR018244">
    <property type="entry name" value="Allrgn_V5/Tpx1_CS"/>
</dbReference>
<dbReference type="Proteomes" id="UP000032180">
    <property type="component" value="Chromosome 7"/>
</dbReference>
<evidence type="ECO:0000256" key="2">
    <source>
        <dbReference type="ARBA" id="ARBA00023265"/>
    </source>
</evidence>
<feature type="chain" id="PRO_5002349497" description="SCP domain-containing protein" evidence="3">
    <location>
        <begin position="24"/>
        <end position="167"/>
    </location>
</feature>
<dbReference type="PRINTS" id="PR00838">
    <property type="entry name" value="V5ALLERGEN"/>
</dbReference>
<evidence type="ECO:0000256" key="1">
    <source>
        <dbReference type="ARBA" id="ARBA00003143"/>
    </source>
</evidence>
<dbReference type="Gramene" id="LPERR07G01730.1">
    <property type="protein sequence ID" value="LPERR07G01730.1"/>
    <property type="gene ID" value="LPERR07G01730"/>
</dbReference>
<accession>A0A0D9WV51</accession>
<dbReference type="STRING" id="77586.A0A0D9WV51"/>
<reference evidence="6" key="2">
    <citation type="submission" date="2013-12" db="EMBL/GenBank/DDBJ databases">
        <authorList>
            <person name="Yu Y."/>
            <person name="Lee S."/>
            <person name="de Baynast K."/>
            <person name="Wissotski M."/>
            <person name="Liu L."/>
            <person name="Talag J."/>
            <person name="Goicoechea J."/>
            <person name="Angelova A."/>
            <person name="Jetty R."/>
            <person name="Kudrna D."/>
            <person name="Golser W."/>
            <person name="Rivera L."/>
            <person name="Zhang J."/>
            <person name="Wing R."/>
        </authorList>
    </citation>
    <scope>NUCLEOTIDE SEQUENCE</scope>
</reference>
<dbReference type="PRINTS" id="PR00837">
    <property type="entry name" value="V5TPXLIKE"/>
</dbReference>
<feature type="domain" description="SCP" evidence="4">
    <location>
        <begin position="26"/>
        <end position="163"/>
    </location>
</feature>
<dbReference type="InterPro" id="IPR001283">
    <property type="entry name" value="CRISP-related"/>
</dbReference>
<organism evidence="5 6">
    <name type="scientific">Leersia perrieri</name>
    <dbReference type="NCBI Taxonomy" id="77586"/>
    <lineage>
        <taxon>Eukaryota</taxon>
        <taxon>Viridiplantae</taxon>
        <taxon>Streptophyta</taxon>
        <taxon>Embryophyta</taxon>
        <taxon>Tracheophyta</taxon>
        <taxon>Spermatophyta</taxon>
        <taxon>Magnoliopsida</taxon>
        <taxon>Liliopsida</taxon>
        <taxon>Poales</taxon>
        <taxon>Poaceae</taxon>
        <taxon>BOP clade</taxon>
        <taxon>Oryzoideae</taxon>
        <taxon>Oryzeae</taxon>
        <taxon>Oryzinae</taxon>
        <taxon>Leersia</taxon>
    </lineage>
</organism>
<dbReference type="Gene3D" id="3.40.33.10">
    <property type="entry name" value="CAP"/>
    <property type="match status" value="1"/>
</dbReference>
<dbReference type="InterPro" id="IPR014044">
    <property type="entry name" value="CAP_dom"/>
</dbReference>
<dbReference type="GO" id="GO:0005576">
    <property type="term" value="C:extracellular region"/>
    <property type="evidence" value="ECO:0007669"/>
    <property type="project" value="InterPro"/>
</dbReference>
<dbReference type="PANTHER" id="PTHR10334">
    <property type="entry name" value="CYSTEINE-RICH SECRETORY PROTEIN-RELATED"/>
    <property type="match status" value="1"/>
</dbReference>
<feature type="signal peptide" evidence="3">
    <location>
        <begin position="1"/>
        <end position="23"/>
    </location>
</feature>
<evidence type="ECO:0000256" key="3">
    <source>
        <dbReference type="SAM" id="SignalP"/>
    </source>
</evidence>
<keyword evidence="2" id="KW-0568">Pathogenesis-related protein</keyword>
<keyword evidence="6" id="KW-1185">Reference proteome</keyword>
<comment type="function">
    <text evidence="1">Probably involved in the defense reaction of plants against pathogens.</text>
</comment>
<dbReference type="SMART" id="SM00198">
    <property type="entry name" value="SCP"/>
    <property type="match status" value="1"/>
</dbReference>
<sequence length="167" mass="17871">MAQKAFALVLLLAAATAATTATAQIDTPQDFLNLHNEARRGEGVGLTDLVWNTTLEQFAQGFASTRVATCNLLPHSDAAGVLYGENLLAGPPGAVVTAAVAVRMWMDEKKSYDYSTNTCSATCGHYTQVVWRDTTSVGCARVACDNGGFFLTCNYFPPGNLPNQRPY</sequence>